<evidence type="ECO:0000313" key="3">
    <source>
        <dbReference type="Proteomes" id="UP001518140"/>
    </source>
</evidence>
<gene>
    <name evidence="2" type="ORF">G6048_39465</name>
</gene>
<name>A0ABX0E139_9ACTN</name>
<organism evidence="2 3">
    <name type="scientific">Streptomyces ureilyticus</name>
    <dbReference type="NCBI Taxonomy" id="1775131"/>
    <lineage>
        <taxon>Bacteria</taxon>
        <taxon>Bacillati</taxon>
        <taxon>Actinomycetota</taxon>
        <taxon>Actinomycetes</taxon>
        <taxon>Kitasatosporales</taxon>
        <taxon>Streptomycetaceae</taxon>
        <taxon>Streptomyces</taxon>
    </lineage>
</organism>
<evidence type="ECO:0000256" key="1">
    <source>
        <dbReference type="SAM" id="SignalP"/>
    </source>
</evidence>
<feature type="chain" id="PRO_5046521309" description="Secreted protein" evidence="1">
    <location>
        <begin position="33"/>
        <end position="145"/>
    </location>
</feature>
<dbReference type="EMBL" id="JAAKZX010000212">
    <property type="protein sequence ID" value="NGO47905.1"/>
    <property type="molecule type" value="Genomic_DNA"/>
</dbReference>
<proteinExistence type="predicted"/>
<accession>A0ABX0E139</accession>
<keyword evidence="3" id="KW-1185">Reference proteome</keyword>
<sequence length="145" mass="15182">MLKEHSRLLRGMVATGAACALAWGVAASPASAAASKNSPFSHADGEACIGAGDANGRFEHKGDWFKVADMCHLDDPAHGAVILGDTKGNSSPDVVVWDTDGGNSGSYAGKQVNVKEGKRVNIRVCVGDKEEDAYWGCGKWERGYG</sequence>
<protein>
    <recommendedName>
        <fullName evidence="4">Secreted protein</fullName>
    </recommendedName>
</protein>
<evidence type="ECO:0000313" key="2">
    <source>
        <dbReference type="EMBL" id="NGO47905.1"/>
    </source>
</evidence>
<dbReference type="Proteomes" id="UP001518140">
    <property type="component" value="Unassembled WGS sequence"/>
</dbReference>
<reference evidence="2 3" key="1">
    <citation type="submission" date="2020-02" db="EMBL/GenBank/DDBJ databases">
        <title>Whole-genome analyses of novel actinobacteria.</title>
        <authorList>
            <person name="Sahin N."/>
            <person name="Tokatli A."/>
        </authorList>
    </citation>
    <scope>NUCLEOTIDE SEQUENCE [LARGE SCALE GENOMIC DNA]</scope>
    <source>
        <strain evidence="2 3">YC419</strain>
    </source>
</reference>
<dbReference type="RefSeq" id="WP_165344414.1">
    <property type="nucleotide sequence ID" value="NZ_JAAKZX010000212.1"/>
</dbReference>
<keyword evidence="1" id="KW-0732">Signal</keyword>
<feature type="signal peptide" evidence="1">
    <location>
        <begin position="1"/>
        <end position="32"/>
    </location>
</feature>
<comment type="caution">
    <text evidence="2">The sequence shown here is derived from an EMBL/GenBank/DDBJ whole genome shotgun (WGS) entry which is preliminary data.</text>
</comment>
<evidence type="ECO:0008006" key="4">
    <source>
        <dbReference type="Google" id="ProtNLM"/>
    </source>
</evidence>